<dbReference type="OrthoDB" id="2674110at2759"/>
<dbReference type="Proteomes" id="UP000714275">
    <property type="component" value="Unassembled WGS sequence"/>
</dbReference>
<comment type="caution">
    <text evidence="1">The sequence shown here is derived from an EMBL/GenBank/DDBJ whole genome shotgun (WGS) entry which is preliminary data.</text>
</comment>
<keyword evidence="2" id="KW-1185">Reference proteome</keyword>
<accession>A0A9P7A793</accession>
<name>A0A9P7A793_9AGAM</name>
<evidence type="ECO:0000313" key="2">
    <source>
        <dbReference type="Proteomes" id="UP000714275"/>
    </source>
</evidence>
<proteinExistence type="predicted"/>
<reference evidence="1" key="1">
    <citation type="journal article" date="2020" name="New Phytol.">
        <title>Comparative genomics reveals dynamic genome evolution in host specialist ectomycorrhizal fungi.</title>
        <authorList>
            <person name="Lofgren L.A."/>
            <person name="Nguyen N.H."/>
            <person name="Vilgalys R."/>
            <person name="Ruytinx J."/>
            <person name="Liao H.L."/>
            <person name="Branco S."/>
            <person name="Kuo A."/>
            <person name="LaButti K."/>
            <person name="Lipzen A."/>
            <person name="Andreopoulos W."/>
            <person name="Pangilinan J."/>
            <person name="Riley R."/>
            <person name="Hundley H."/>
            <person name="Na H."/>
            <person name="Barry K."/>
            <person name="Grigoriev I.V."/>
            <person name="Stajich J.E."/>
            <person name="Kennedy P.G."/>
        </authorList>
    </citation>
    <scope>NUCLEOTIDE SEQUENCE</scope>
    <source>
        <strain evidence="1">DOB743</strain>
    </source>
</reference>
<gene>
    <name evidence="1" type="ORF">EV702DRAFT_234392</name>
</gene>
<evidence type="ECO:0000313" key="1">
    <source>
        <dbReference type="EMBL" id="KAG1782960.1"/>
    </source>
</evidence>
<protein>
    <submittedName>
        <fullName evidence="1">Uncharacterized protein</fullName>
    </submittedName>
</protein>
<dbReference type="EMBL" id="JABBWD010000002">
    <property type="protein sequence ID" value="KAG1782960.1"/>
    <property type="molecule type" value="Genomic_DNA"/>
</dbReference>
<sequence>MISSIAESGCRDGAAAGRVGARGVGAEPSVFPPPGNDEPLVPAPPLPLVRAGCETLPEEPEVDALGSSTPESIIRAFSGSSCSERKLTSRPWIRSTDFSRSMHAWCAFSMSSPRRRSTSRPSSLCELHDLGGDIGKEGRPTSIIVNEHGRCKSASRICALCTRPRIFAVPTPRAMPANRPSMRRIILRYVSFVQCREKWRTRMLLRIRGSLHK</sequence>
<dbReference type="AlphaFoldDB" id="A0A9P7A793"/>
<organism evidence="1 2">
    <name type="scientific">Suillus placidus</name>
    <dbReference type="NCBI Taxonomy" id="48579"/>
    <lineage>
        <taxon>Eukaryota</taxon>
        <taxon>Fungi</taxon>
        <taxon>Dikarya</taxon>
        <taxon>Basidiomycota</taxon>
        <taxon>Agaricomycotina</taxon>
        <taxon>Agaricomycetes</taxon>
        <taxon>Agaricomycetidae</taxon>
        <taxon>Boletales</taxon>
        <taxon>Suillineae</taxon>
        <taxon>Suillaceae</taxon>
        <taxon>Suillus</taxon>
    </lineage>
</organism>